<dbReference type="PANTHER" id="PTHR16305">
    <property type="entry name" value="TESTICULAR SOLUBLE ADENYLYL CYCLASE"/>
    <property type="match status" value="1"/>
</dbReference>
<gene>
    <name evidence="4" type="ORF">DUE52_15885</name>
</gene>
<keyword evidence="1" id="KW-0547">Nucleotide-binding</keyword>
<dbReference type="EMBL" id="QOWE01000012">
    <property type="protein sequence ID" value="RCR68592.1"/>
    <property type="molecule type" value="Genomic_DNA"/>
</dbReference>
<evidence type="ECO:0000313" key="4">
    <source>
        <dbReference type="EMBL" id="RCR68592.1"/>
    </source>
</evidence>
<dbReference type="Gene3D" id="1.10.10.10">
    <property type="entry name" value="Winged helix-like DNA-binding domain superfamily/Winged helix DNA-binding domain"/>
    <property type="match status" value="1"/>
</dbReference>
<dbReference type="Gene3D" id="1.25.40.10">
    <property type="entry name" value="Tetratricopeptide repeat domain"/>
    <property type="match status" value="3"/>
</dbReference>
<evidence type="ECO:0000256" key="1">
    <source>
        <dbReference type="ARBA" id="ARBA00022741"/>
    </source>
</evidence>
<dbReference type="GO" id="GO:0006355">
    <property type="term" value="P:regulation of DNA-templated transcription"/>
    <property type="evidence" value="ECO:0007669"/>
    <property type="project" value="InterPro"/>
</dbReference>
<evidence type="ECO:0000313" key="5">
    <source>
        <dbReference type="Proteomes" id="UP000253383"/>
    </source>
</evidence>
<protein>
    <submittedName>
        <fullName evidence="4">Helix-turn-helix transcriptional regulator</fullName>
    </submittedName>
</protein>
<dbReference type="PROSITE" id="PS50043">
    <property type="entry name" value="HTH_LUXR_2"/>
    <property type="match status" value="1"/>
</dbReference>
<comment type="caution">
    <text evidence="4">The sequence shown here is derived from an EMBL/GenBank/DDBJ whole genome shotgun (WGS) entry which is preliminary data.</text>
</comment>
<name>A0A368JM52_9BACT</name>
<dbReference type="InterPro" id="IPR019734">
    <property type="entry name" value="TPR_rpt"/>
</dbReference>
<keyword evidence="5" id="KW-1185">Reference proteome</keyword>
<feature type="domain" description="HTH luxR-type" evidence="3">
    <location>
        <begin position="878"/>
        <end position="943"/>
    </location>
</feature>
<accession>A0A368JM52</accession>
<dbReference type="InterPro" id="IPR041664">
    <property type="entry name" value="AAA_16"/>
</dbReference>
<dbReference type="SMART" id="SM00028">
    <property type="entry name" value="TPR"/>
    <property type="match status" value="5"/>
</dbReference>
<dbReference type="GO" id="GO:0005737">
    <property type="term" value="C:cytoplasm"/>
    <property type="evidence" value="ECO:0007669"/>
    <property type="project" value="TreeGrafter"/>
</dbReference>
<dbReference type="GO" id="GO:0005524">
    <property type="term" value="F:ATP binding"/>
    <property type="evidence" value="ECO:0007669"/>
    <property type="project" value="UniProtKB-KW"/>
</dbReference>
<dbReference type="SUPFAM" id="SSF52540">
    <property type="entry name" value="P-loop containing nucleoside triphosphate hydrolases"/>
    <property type="match status" value="1"/>
</dbReference>
<dbReference type="PROSITE" id="PS00622">
    <property type="entry name" value="HTH_LUXR_1"/>
    <property type="match status" value="1"/>
</dbReference>
<dbReference type="GO" id="GO:0003677">
    <property type="term" value="F:DNA binding"/>
    <property type="evidence" value="ECO:0007669"/>
    <property type="project" value="InterPro"/>
</dbReference>
<dbReference type="Gene3D" id="3.40.50.300">
    <property type="entry name" value="P-loop containing nucleotide triphosphate hydrolases"/>
    <property type="match status" value="1"/>
</dbReference>
<dbReference type="RefSeq" id="WP_114407011.1">
    <property type="nucleotide sequence ID" value="NZ_QOWE01000012.1"/>
</dbReference>
<dbReference type="InterPro" id="IPR000792">
    <property type="entry name" value="Tscrpt_reg_LuxR_C"/>
</dbReference>
<keyword evidence="2" id="KW-0067">ATP-binding</keyword>
<dbReference type="SUPFAM" id="SSF48452">
    <property type="entry name" value="TPR-like"/>
    <property type="match status" value="2"/>
</dbReference>
<sequence length="949" mass="106097">MTGRSEILRHLQHSLEKSRSGQLQIVLVAGPAGMGKSTLVREGLRKSRPFYTLDYHYFESVAFPYSPFVQALRTIHADFDLRTLNLAQFESLGLLLPEIKTAPVEVDKATMTDAIREVLRTVASQKPLALVIEDCHWADEATLEILPVLLEGLTTLPMTVLLTYRDDAIPRDHPLVRLRTQFRRQPLFTEINLPPLRQAETAELMEEVLGQAPSPALAELVFAQTQGLPFFVKELTRALQHKNSLVRGADGLVLEKNQPIPIPETIRDMVALQLDGISDKNRETLELASLVGQEFSLDLISELAADDQAIDALVAHSVLFLKDQQTGSFSHALVREVVKQDILWSKRKQLNRAIAAALEQRETAPERVAQYWLEAGEKGRARTAFAEAARAYCQLYAHADAARTAHKALEMWPKGTDEPARLVLLQQLAHCARVGGQTHLSIRALREMLESPLVLEDDSKKGETYRSLAISYALQGIWQHYKHCRQLAAECYERAGFWAEAAKDWHDLANRHIDDLSLNAALDVINRAVQNAIQSGSVDLQAKSMSLKGYILSMQGKNKEGEQMAREAIALALVENQVGAYAYAYRKLAGTLEYASDFKGSIQAYTTALNFCRSERMETQALFCVSCMCWVLFRMGDWKRCLELCREYVESPDSNEPSRAVGYLLMGIIKGFRGENKTARHYLDQVYPFMVQANYQLIESILYCATAVTYENENQVEKARQHFTHLLTVWEQTHEVHDILPGLCSAMSFFTDHGYQEEGNQTVQILSTIANLTGNPEAVATLSFALGELASVQQNDREANEHYAHAVRSFAELSLPLQQVIALYKQGKLQGAAGDKPAASDLLRQALQLAKQLAVRPLAAAITALLNSISEKEAKTGSGKALAGLTRRQAEILQALVEGLSNKEISVKLHLSTRTVDMHVRHLFDRLNCRTRAEAVRKALDVETRLETR</sequence>
<reference evidence="4 5" key="1">
    <citation type="submission" date="2018-07" db="EMBL/GenBank/DDBJ databases">
        <title>Genome analysis of Larkinella rosea.</title>
        <authorList>
            <person name="Zhou Z."/>
            <person name="Wang G."/>
        </authorList>
    </citation>
    <scope>NUCLEOTIDE SEQUENCE [LARGE SCALE GENOMIC DNA]</scope>
    <source>
        <strain evidence="5">zzj9</strain>
    </source>
</reference>
<dbReference type="InterPro" id="IPR011990">
    <property type="entry name" value="TPR-like_helical_dom_sf"/>
</dbReference>
<dbReference type="OrthoDB" id="9801841at2"/>
<dbReference type="Proteomes" id="UP000253383">
    <property type="component" value="Unassembled WGS sequence"/>
</dbReference>
<dbReference type="SUPFAM" id="SSF46894">
    <property type="entry name" value="C-terminal effector domain of the bipartite response regulators"/>
    <property type="match status" value="1"/>
</dbReference>
<dbReference type="Pfam" id="PF13191">
    <property type="entry name" value="AAA_16"/>
    <property type="match status" value="1"/>
</dbReference>
<dbReference type="InterPro" id="IPR016032">
    <property type="entry name" value="Sig_transdc_resp-reg_C-effctor"/>
</dbReference>
<evidence type="ECO:0000256" key="2">
    <source>
        <dbReference type="ARBA" id="ARBA00022840"/>
    </source>
</evidence>
<dbReference type="PRINTS" id="PR00038">
    <property type="entry name" value="HTHLUXR"/>
</dbReference>
<evidence type="ECO:0000259" key="3">
    <source>
        <dbReference type="PROSITE" id="PS50043"/>
    </source>
</evidence>
<dbReference type="InterPro" id="IPR036388">
    <property type="entry name" value="WH-like_DNA-bd_sf"/>
</dbReference>
<dbReference type="Pfam" id="PF00196">
    <property type="entry name" value="GerE"/>
    <property type="match status" value="1"/>
</dbReference>
<dbReference type="PANTHER" id="PTHR16305:SF28">
    <property type="entry name" value="GUANYLATE CYCLASE DOMAIN-CONTAINING PROTEIN"/>
    <property type="match status" value="1"/>
</dbReference>
<organism evidence="4 5">
    <name type="scientific">Larkinella punicea</name>
    <dbReference type="NCBI Taxonomy" id="2315727"/>
    <lineage>
        <taxon>Bacteria</taxon>
        <taxon>Pseudomonadati</taxon>
        <taxon>Bacteroidota</taxon>
        <taxon>Cytophagia</taxon>
        <taxon>Cytophagales</taxon>
        <taxon>Spirosomataceae</taxon>
        <taxon>Larkinella</taxon>
    </lineage>
</organism>
<dbReference type="InterPro" id="IPR027417">
    <property type="entry name" value="P-loop_NTPase"/>
</dbReference>
<dbReference type="CDD" id="cd06170">
    <property type="entry name" value="LuxR_C_like"/>
    <property type="match status" value="1"/>
</dbReference>
<dbReference type="GO" id="GO:0004016">
    <property type="term" value="F:adenylate cyclase activity"/>
    <property type="evidence" value="ECO:0007669"/>
    <property type="project" value="TreeGrafter"/>
</dbReference>
<proteinExistence type="predicted"/>
<dbReference type="SMART" id="SM00421">
    <property type="entry name" value="HTH_LUXR"/>
    <property type="match status" value="1"/>
</dbReference>
<dbReference type="AlphaFoldDB" id="A0A368JM52"/>